<evidence type="ECO:0000313" key="14">
    <source>
        <dbReference type="Proteomes" id="UP000033632"/>
    </source>
</evidence>
<dbReference type="UniPathway" id="UPA00344"/>
<organism evidence="13 14">
    <name type="scientific">Devosia geojensis</name>
    <dbReference type="NCBI Taxonomy" id="443610"/>
    <lineage>
        <taxon>Bacteria</taxon>
        <taxon>Pseudomonadati</taxon>
        <taxon>Pseudomonadota</taxon>
        <taxon>Alphaproteobacteria</taxon>
        <taxon>Hyphomicrobiales</taxon>
        <taxon>Devosiaceae</taxon>
        <taxon>Devosia</taxon>
    </lineage>
</organism>
<dbReference type="PATRIC" id="fig|443610.3.peg.3050"/>
<comment type="pathway">
    <text evidence="1">Cofactor biosynthesis; molybdopterin biosynthesis.</text>
</comment>
<reference evidence="13 14" key="1">
    <citation type="submission" date="2015-03" db="EMBL/GenBank/DDBJ databases">
        <authorList>
            <person name="Hassan Y.I."/>
            <person name="Lepp D."/>
            <person name="Li X.-Z."/>
            <person name="Zhou T."/>
        </authorList>
    </citation>
    <scope>NUCLEOTIDE SEQUENCE [LARGE SCALE GENOMIC DNA]</scope>
    <source>
        <strain evidence="13 14">BD-c194</strain>
    </source>
</reference>
<accession>A0A0F5FXI3</accession>
<protein>
    <recommendedName>
        <fullName evidence="4">Molybdopterin synthase catalytic subunit</fullName>
        <ecNumber evidence="3">2.8.1.12</ecNumber>
    </recommendedName>
    <alternativeName>
        <fullName evidence="10">MPT synthase subunit 2</fullName>
    </alternativeName>
    <alternativeName>
        <fullName evidence="8">Molybdenum cofactor biosynthesis protein E</fullName>
    </alternativeName>
    <alternativeName>
        <fullName evidence="9">Molybdopterin-converting factor large subunit</fullName>
    </alternativeName>
    <alternativeName>
        <fullName evidence="11">Molybdopterin-converting factor subunit 2</fullName>
    </alternativeName>
</protein>
<evidence type="ECO:0000256" key="11">
    <source>
        <dbReference type="ARBA" id="ARBA00032474"/>
    </source>
</evidence>
<evidence type="ECO:0000256" key="4">
    <source>
        <dbReference type="ARBA" id="ARBA00013858"/>
    </source>
</evidence>
<dbReference type="CDD" id="cd00756">
    <property type="entry name" value="MoaE"/>
    <property type="match status" value="1"/>
</dbReference>
<evidence type="ECO:0000256" key="2">
    <source>
        <dbReference type="ARBA" id="ARBA00005426"/>
    </source>
</evidence>
<comment type="similarity">
    <text evidence="2">Belongs to the MoaE family.</text>
</comment>
<keyword evidence="14" id="KW-1185">Reference proteome</keyword>
<comment type="subunit">
    <text evidence="7">Heterotetramer of 2 MoaD subunits and 2 MoaE subunits. Also stable as homodimer. The enzyme changes between these two forms during catalysis.</text>
</comment>
<dbReference type="AlphaFoldDB" id="A0A0F5FXI3"/>
<evidence type="ECO:0000256" key="3">
    <source>
        <dbReference type="ARBA" id="ARBA00011950"/>
    </source>
</evidence>
<comment type="catalytic activity">
    <reaction evidence="12">
        <text>2 [molybdopterin-synthase sulfur-carrier protein]-C-terminal-Gly-aminoethanethioate + cyclic pyranopterin phosphate + H2O = molybdopterin + 2 [molybdopterin-synthase sulfur-carrier protein]-C-terminal Gly-Gly + 2 H(+)</text>
        <dbReference type="Rhea" id="RHEA:26333"/>
        <dbReference type="Rhea" id="RHEA-COMP:12202"/>
        <dbReference type="Rhea" id="RHEA-COMP:19907"/>
        <dbReference type="ChEBI" id="CHEBI:15377"/>
        <dbReference type="ChEBI" id="CHEBI:15378"/>
        <dbReference type="ChEBI" id="CHEBI:58698"/>
        <dbReference type="ChEBI" id="CHEBI:59648"/>
        <dbReference type="ChEBI" id="CHEBI:90778"/>
        <dbReference type="ChEBI" id="CHEBI:232372"/>
        <dbReference type="EC" id="2.8.1.12"/>
    </reaction>
</comment>
<proteinExistence type="inferred from homology"/>
<dbReference type="STRING" id="443610.VE25_02860"/>
<dbReference type="SUPFAM" id="SSF54690">
    <property type="entry name" value="Molybdopterin synthase subunit MoaE"/>
    <property type="match status" value="1"/>
</dbReference>
<dbReference type="EMBL" id="JZEX01000042">
    <property type="protein sequence ID" value="KKB13285.1"/>
    <property type="molecule type" value="Genomic_DNA"/>
</dbReference>
<dbReference type="OrthoDB" id="9803224at2"/>
<dbReference type="Pfam" id="PF02391">
    <property type="entry name" value="MoaE"/>
    <property type="match status" value="1"/>
</dbReference>
<dbReference type="Gene3D" id="3.90.1170.40">
    <property type="entry name" value="Molybdopterin biosynthesis MoaE subunit"/>
    <property type="match status" value="1"/>
</dbReference>
<evidence type="ECO:0000256" key="12">
    <source>
        <dbReference type="ARBA" id="ARBA00049878"/>
    </source>
</evidence>
<name>A0A0F5FXI3_9HYPH</name>
<gene>
    <name evidence="13" type="ORF">VE25_02860</name>
</gene>
<comment type="function">
    <text evidence="6">Converts molybdopterin precursor Z into molybdopterin. This requires the incorporation of two sulfur atoms into precursor Z to generate a dithiolene group. The sulfur is provided by MoaD.</text>
</comment>
<dbReference type="InterPro" id="IPR003448">
    <property type="entry name" value="Mopterin_biosynth_MoaE"/>
</dbReference>
<dbReference type="RefSeq" id="WP_046107080.1">
    <property type="nucleotide sequence ID" value="NZ_JZEX01000042.1"/>
</dbReference>
<evidence type="ECO:0000256" key="7">
    <source>
        <dbReference type="ARBA" id="ARBA00026066"/>
    </source>
</evidence>
<keyword evidence="5" id="KW-0501">Molybdenum cofactor biosynthesis</keyword>
<evidence type="ECO:0000256" key="9">
    <source>
        <dbReference type="ARBA" id="ARBA00030407"/>
    </source>
</evidence>
<dbReference type="Proteomes" id="UP000033632">
    <property type="component" value="Unassembled WGS sequence"/>
</dbReference>
<evidence type="ECO:0000256" key="8">
    <source>
        <dbReference type="ARBA" id="ARBA00029745"/>
    </source>
</evidence>
<evidence type="ECO:0000256" key="1">
    <source>
        <dbReference type="ARBA" id="ARBA00005046"/>
    </source>
</evidence>
<dbReference type="PANTHER" id="PTHR23404">
    <property type="entry name" value="MOLYBDOPTERIN SYNTHASE RELATED"/>
    <property type="match status" value="1"/>
</dbReference>
<evidence type="ECO:0000256" key="6">
    <source>
        <dbReference type="ARBA" id="ARBA00025448"/>
    </source>
</evidence>
<dbReference type="EC" id="2.8.1.12" evidence="3"/>
<dbReference type="GO" id="GO:0006777">
    <property type="term" value="P:Mo-molybdopterin cofactor biosynthetic process"/>
    <property type="evidence" value="ECO:0007669"/>
    <property type="project" value="UniProtKB-KW"/>
</dbReference>
<dbReference type="GO" id="GO:0030366">
    <property type="term" value="F:molybdopterin synthase activity"/>
    <property type="evidence" value="ECO:0007669"/>
    <property type="project" value="UniProtKB-EC"/>
</dbReference>
<comment type="caution">
    <text evidence="13">The sequence shown here is derived from an EMBL/GenBank/DDBJ whole genome shotgun (WGS) entry which is preliminary data.</text>
</comment>
<sequence length="149" mass="16445">MDVRVTSEPFDPGAEANAFIARTQGAGAAVTFTGIVRSKAEDPILALELECYVDLAQAQITAILAEAASRFSLLDATVIHRHGRLVPGEPIMQVMTAAPHREDAFRGAEFLMDYLKTDAPFWKKEVTPTGERWVEAKAEDDEARERWGQ</sequence>
<evidence type="ECO:0000256" key="10">
    <source>
        <dbReference type="ARBA" id="ARBA00030781"/>
    </source>
</evidence>
<evidence type="ECO:0000256" key="5">
    <source>
        <dbReference type="ARBA" id="ARBA00023150"/>
    </source>
</evidence>
<evidence type="ECO:0000313" key="13">
    <source>
        <dbReference type="EMBL" id="KKB13285.1"/>
    </source>
</evidence>
<dbReference type="InterPro" id="IPR036563">
    <property type="entry name" value="MoaE_sf"/>
</dbReference>